<protein>
    <submittedName>
        <fullName evidence="3">Uncharacterized protein</fullName>
    </submittedName>
</protein>
<dbReference type="Proteomes" id="UP000325672">
    <property type="component" value="Unassembled WGS sequence"/>
</dbReference>
<evidence type="ECO:0000313" key="4">
    <source>
        <dbReference type="Proteomes" id="UP000325672"/>
    </source>
</evidence>
<reference evidence="3 4" key="1">
    <citation type="submission" date="2019-04" db="EMBL/GenBank/DDBJ databases">
        <title>Friends and foes A comparative genomics study of 23 Aspergillus species from section Flavi.</title>
        <authorList>
            <consortium name="DOE Joint Genome Institute"/>
            <person name="Kjaerbolling I."/>
            <person name="Vesth T."/>
            <person name="Frisvad J.C."/>
            <person name="Nybo J.L."/>
            <person name="Theobald S."/>
            <person name="Kildgaard S."/>
            <person name="Isbrandt T."/>
            <person name="Kuo A."/>
            <person name="Sato A."/>
            <person name="Lyhne E.K."/>
            <person name="Kogle M.E."/>
            <person name="Wiebenga A."/>
            <person name="Kun R.S."/>
            <person name="Lubbers R.J."/>
            <person name="Makela M.R."/>
            <person name="Barry K."/>
            <person name="Chovatia M."/>
            <person name="Clum A."/>
            <person name="Daum C."/>
            <person name="Haridas S."/>
            <person name="He G."/>
            <person name="LaButti K."/>
            <person name="Lipzen A."/>
            <person name="Mondo S."/>
            <person name="Riley R."/>
            <person name="Salamov A."/>
            <person name="Simmons B.A."/>
            <person name="Magnuson J.K."/>
            <person name="Henrissat B."/>
            <person name="Mortensen U.H."/>
            <person name="Larsen T.O."/>
            <person name="Devries R.P."/>
            <person name="Grigoriev I.V."/>
            <person name="Machida M."/>
            <person name="Baker S.E."/>
            <person name="Andersen M.R."/>
        </authorList>
    </citation>
    <scope>NUCLEOTIDE SEQUENCE [LARGE SCALE GENOMIC DNA]</scope>
    <source>
        <strain evidence="3 4">CBS 117625</strain>
    </source>
</reference>
<dbReference type="InterPro" id="IPR036318">
    <property type="entry name" value="FAD-bd_PCMH-like_sf"/>
</dbReference>
<keyword evidence="2" id="KW-0274">FAD</keyword>
<sequence>MGYYSLAFEWGENRNRVLKVDPQSAYALLEPGVSYFDLHVCLVKHNLRDQVWGDVPDVGGGSVIGKCSKEVLDILHTMITGKLLDDDALRMAHSALGWALCRTLKRTRASRHMNRNQTRAGSYLSISSVRRVLAYMITFPRDNDLDQIVEIPRPLRISGVIQNTFKLDNVLVSAALQSHRTKYTNSDKPLTDLMLDEIAQNLTVGRWNLSGAMYRSLIIRDALWSVIKASFSKIAGAKVYFPEDRPNDIILQTRSDTMQGTPVTTELELLP</sequence>
<accession>A0A5N6SHK0</accession>
<dbReference type="InterPro" id="IPR016169">
    <property type="entry name" value="FAD-bd_PCMH_sub2"/>
</dbReference>
<dbReference type="SUPFAM" id="SSF56176">
    <property type="entry name" value="FAD-binding/transporter-associated domain-like"/>
    <property type="match status" value="1"/>
</dbReference>
<dbReference type="GO" id="GO:0003824">
    <property type="term" value="F:catalytic activity"/>
    <property type="evidence" value="ECO:0007669"/>
    <property type="project" value="InterPro"/>
</dbReference>
<dbReference type="RefSeq" id="XP_031910229.1">
    <property type="nucleotide sequence ID" value="XM_032060621.1"/>
</dbReference>
<dbReference type="AlphaFoldDB" id="A0A5N6SHK0"/>
<dbReference type="GO" id="GO:0050660">
    <property type="term" value="F:flavin adenine dinucleotide binding"/>
    <property type="evidence" value="ECO:0007669"/>
    <property type="project" value="InterPro"/>
</dbReference>
<dbReference type="EMBL" id="ML743607">
    <property type="protein sequence ID" value="KAE8134166.1"/>
    <property type="molecule type" value="Genomic_DNA"/>
</dbReference>
<dbReference type="GeneID" id="43644831"/>
<evidence type="ECO:0000256" key="1">
    <source>
        <dbReference type="ARBA" id="ARBA00022630"/>
    </source>
</evidence>
<dbReference type="Gene3D" id="3.40.462.10">
    <property type="entry name" value="FAD-linked oxidases, C-terminal domain"/>
    <property type="match status" value="1"/>
</dbReference>
<evidence type="ECO:0000313" key="3">
    <source>
        <dbReference type="EMBL" id="KAE8134166.1"/>
    </source>
</evidence>
<dbReference type="OrthoDB" id="5332616at2759"/>
<keyword evidence="4" id="KW-1185">Reference proteome</keyword>
<name>A0A5N6SHK0_ASPPS</name>
<dbReference type="Gene3D" id="3.30.465.10">
    <property type="match status" value="1"/>
</dbReference>
<proteinExistence type="predicted"/>
<keyword evidence="1" id="KW-0285">Flavoprotein</keyword>
<dbReference type="SUPFAM" id="SSF55103">
    <property type="entry name" value="FAD-linked oxidases, C-terminal domain"/>
    <property type="match status" value="1"/>
</dbReference>
<evidence type="ECO:0000256" key="2">
    <source>
        <dbReference type="ARBA" id="ARBA00022827"/>
    </source>
</evidence>
<organism evidence="3 4">
    <name type="scientific">Aspergillus pseudotamarii</name>
    <dbReference type="NCBI Taxonomy" id="132259"/>
    <lineage>
        <taxon>Eukaryota</taxon>
        <taxon>Fungi</taxon>
        <taxon>Dikarya</taxon>
        <taxon>Ascomycota</taxon>
        <taxon>Pezizomycotina</taxon>
        <taxon>Eurotiomycetes</taxon>
        <taxon>Eurotiomycetidae</taxon>
        <taxon>Eurotiales</taxon>
        <taxon>Aspergillaceae</taxon>
        <taxon>Aspergillus</taxon>
        <taxon>Aspergillus subgen. Circumdati</taxon>
    </lineage>
</organism>
<gene>
    <name evidence="3" type="ORF">BDV38DRAFT_286195</name>
</gene>
<dbReference type="InterPro" id="IPR016170">
    <property type="entry name" value="Cytok_DH_C_sf"/>
</dbReference>
<dbReference type="InterPro" id="IPR016164">
    <property type="entry name" value="FAD-linked_Oxase-like_C"/>
</dbReference>